<dbReference type="PRINTS" id="PR00344">
    <property type="entry name" value="BCTRLSENSOR"/>
</dbReference>
<comment type="caution">
    <text evidence="15">The sequence shown here is derived from an EMBL/GenBank/DDBJ whole genome shotgun (WGS) entry which is preliminary data.</text>
</comment>
<proteinExistence type="predicted"/>
<dbReference type="PANTHER" id="PTHR45569:SF1">
    <property type="entry name" value="SENSOR PROTEIN KDPD"/>
    <property type="match status" value="1"/>
</dbReference>
<keyword evidence="8" id="KW-0418">Kinase</keyword>
<dbReference type="InterPro" id="IPR004358">
    <property type="entry name" value="Sig_transdc_His_kin-like_C"/>
</dbReference>
<dbReference type="InterPro" id="IPR003018">
    <property type="entry name" value="GAF"/>
</dbReference>
<dbReference type="InterPro" id="IPR025201">
    <property type="entry name" value="KdpD_TM"/>
</dbReference>
<dbReference type="PANTHER" id="PTHR45569">
    <property type="entry name" value="SENSOR PROTEIN KDPD"/>
    <property type="match status" value="1"/>
</dbReference>
<evidence type="ECO:0000313" key="15">
    <source>
        <dbReference type="EMBL" id="MFC5507940.1"/>
    </source>
</evidence>
<dbReference type="GO" id="GO:0005524">
    <property type="term" value="F:ATP binding"/>
    <property type="evidence" value="ECO:0007669"/>
    <property type="project" value="UniProtKB-KW"/>
</dbReference>
<feature type="transmembrane region" description="Helical" evidence="13">
    <location>
        <begin position="439"/>
        <end position="466"/>
    </location>
</feature>
<dbReference type="InterPro" id="IPR052023">
    <property type="entry name" value="Histidine_kinase_KdpD"/>
</dbReference>
<keyword evidence="11" id="KW-0902">Two-component regulatory system</keyword>
<protein>
    <recommendedName>
        <fullName evidence="3">histidine kinase</fullName>
        <ecNumber evidence="3">2.7.13.3</ecNumber>
    </recommendedName>
</protein>
<keyword evidence="4" id="KW-0597">Phosphoprotein</keyword>
<evidence type="ECO:0000256" key="13">
    <source>
        <dbReference type="SAM" id="Phobius"/>
    </source>
</evidence>
<dbReference type="PROSITE" id="PS50109">
    <property type="entry name" value="HIS_KIN"/>
    <property type="match status" value="1"/>
</dbReference>
<dbReference type="EMBL" id="JBHSLU010000078">
    <property type="protein sequence ID" value="MFC5507940.1"/>
    <property type="molecule type" value="Genomic_DNA"/>
</dbReference>
<organism evidence="15 16">
    <name type="scientific">Bosea massiliensis</name>
    <dbReference type="NCBI Taxonomy" id="151419"/>
    <lineage>
        <taxon>Bacteria</taxon>
        <taxon>Pseudomonadati</taxon>
        <taxon>Pseudomonadota</taxon>
        <taxon>Alphaproteobacteria</taxon>
        <taxon>Hyphomicrobiales</taxon>
        <taxon>Boseaceae</taxon>
        <taxon>Bosea</taxon>
    </lineage>
</organism>
<name>A0ABW0P6C8_9HYPH</name>
<accession>A0ABW0P6C8</accession>
<dbReference type="InterPro" id="IPR003594">
    <property type="entry name" value="HATPase_dom"/>
</dbReference>
<dbReference type="InterPro" id="IPR029016">
    <property type="entry name" value="GAF-like_dom_sf"/>
</dbReference>
<dbReference type="InterPro" id="IPR038318">
    <property type="entry name" value="KdpD_sf"/>
</dbReference>
<feature type="transmembrane region" description="Helical" evidence="13">
    <location>
        <begin position="486"/>
        <end position="504"/>
    </location>
</feature>
<keyword evidence="6 13" id="KW-0812">Transmembrane</keyword>
<dbReference type="Pfam" id="PF02702">
    <property type="entry name" value="KdpD"/>
    <property type="match status" value="1"/>
</dbReference>
<evidence type="ECO:0000256" key="9">
    <source>
        <dbReference type="ARBA" id="ARBA00022840"/>
    </source>
</evidence>
<keyword evidence="5" id="KW-0808">Transferase</keyword>
<dbReference type="InterPro" id="IPR036097">
    <property type="entry name" value="HisK_dim/P_sf"/>
</dbReference>
<dbReference type="Gene3D" id="3.30.450.40">
    <property type="match status" value="1"/>
</dbReference>
<evidence type="ECO:0000256" key="8">
    <source>
        <dbReference type="ARBA" id="ARBA00022777"/>
    </source>
</evidence>
<evidence type="ECO:0000256" key="2">
    <source>
        <dbReference type="ARBA" id="ARBA00004141"/>
    </source>
</evidence>
<dbReference type="Pfam" id="PF02518">
    <property type="entry name" value="HATPase_c"/>
    <property type="match status" value="1"/>
</dbReference>
<dbReference type="SMART" id="SM00387">
    <property type="entry name" value="HATPase_c"/>
    <property type="match status" value="1"/>
</dbReference>
<evidence type="ECO:0000256" key="4">
    <source>
        <dbReference type="ARBA" id="ARBA00022553"/>
    </source>
</evidence>
<feature type="domain" description="Histidine kinase" evidence="14">
    <location>
        <begin position="681"/>
        <end position="898"/>
    </location>
</feature>
<dbReference type="SUPFAM" id="SSF55874">
    <property type="entry name" value="ATPase domain of HSP90 chaperone/DNA topoisomerase II/histidine kinase"/>
    <property type="match status" value="1"/>
</dbReference>
<dbReference type="Proteomes" id="UP001596060">
    <property type="component" value="Unassembled WGS sequence"/>
</dbReference>
<dbReference type="InterPro" id="IPR003852">
    <property type="entry name" value="Sig_transdc_His_kinase_KdpD_N"/>
</dbReference>
<dbReference type="SMART" id="SM00388">
    <property type="entry name" value="HisKA"/>
    <property type="match status" value="1"/>
</dbReference>
<dbReference type="SUPFAM" id="SSF47384">
    <property type="entry name" value="Homodimeric domain of signal transducing histidine kinase"/>
    <property type="match status" value="1"/>
</dbReference>
<dbReference type="InterPro" id="IPR014729">
    <property type="entry name" value="Rossmann-like_a/b/a_fold"/>
</dbReference>
<sequence length="905" mass="97798">MPSPHDDRPPPESFLAGARGEEQAGAGRLKIFLGASPGVGKTFAMIEEARVRQRAGRDVVVALVETHGRAETAALLDTLEQLPRRQVDYRGQVLSELDVDALLARRPAIALIDELAHTNAPGSRHPKRWQDVVEVLDAGIDVVTTLNIQHVESLNDVVARITGVRVQETVPDQILQRADQIELIDLPPEELIKRLEDGKVYVPQQIGRALDNFFGKGKLTALRELALRTAASRVDAEMLDWMQAHAVKGPWPAEERLLVCINEAPVARSLVRAGKRMAERARLPWIVATVLTPRHEALPSDARAVTTEALRLAESLGAETVVLRAETDAAGEILRYARQRNVSRLVIGRPRSQRSWWQRLVGAFREPVADRLLDDATDFEITVVTPHARVERRKAVADPWLQGPWQGYATACGAIVVATMLALPISIWDAVPGGAISAIYLIAVLMVGARWGLGPSLAAGALGSVAYNFFYTPPYYSLHINRSEDVVSILVYLLGALFTGTLAGRLKAQVEAMRAAQRRTETLYDFARKIASATQTDDVLWAAAFHIAATLDCQSLILMPDAAGALQQVQGHPTIAELDARAEGAARWAFEKNEPAGAGTATLPMAEWLFVPLATASSILGVIGVRFRDRQRGLDPETRRLLLAVEDQVAVAVERTRLAGELANARVSAEGEKLRGALLNSVSHDLRTPLVTVIGAVSSLAETDGVLGAADRRELTMTALDEARRLDRYVQNLLDMTRLGHGALAPKRAAVDLREILGVVRTDLERVLARHRLVIETPRDLPPLHVDPVLIGQAIANIVENAAKYAPAGTSITIAARADGAMAEIAVTDEGPGIPEAERERVFDLFHRVAEGDSRPAGTGLGLSIVRGLVEAHGGTARAEAGPGGRGAAIVIRLPFAPACSDLSE</sequence>
<comment type="subcellular location">
    <subcellularLocation>
        <location evidence="2">Membrane</location>
        <topology evidence="2">Multi-pass membrane protein</topology>
    </subcellularLocation>
</comment>
<evidence type="ECO:0000256" key="11">
    <source>
        <dbReference type="ARBA" id="ARBA00023012"/>
    </source>
</evidence>
<dbReference type="CDD" id="cd00082">
    <property type="entry name" value="HisKA"/>
    <property type="match status" value="1"/>
</dbReference>
<gene>
    <name evidence="15" type="ORF">ACFPN9_22115</name>
</gene>
<dbReference type="Pfam" id="PF00512">
    <property type="entry name" value="HisKA"/>
    <property type="match status" value="1"/>
</dbReference>
<dbReference type="CDD" id="cd00075">
    <property type="entry name" value="HATPase"/>
    <property type="match status" value="1"/>
</dbReference>
<dbReference type="SUPFAM" id="SSF55781">
    <property type="entry name" value="GAF domain-like"/>
    <property type="match status" value="1"/>
</dbReference>
<evidence type="ECO:0000256" key="3">
    <source>
        <dbReference type="ARBA" id="ARBA00012438"/>
    </source>
</evidence>
<keyword evidence="7" id="KW-0547">Nucleotide-binding</keyword>
<dbReference type="Gene3D" id="1.20.120.620">
    <property type="entry name" value="Backbone structure of the membrane domain of e. Coli histidine kinase receptor kdpd"/>
    <property type="match status" value="1"/>
</dbReference>
<comment type="catalytic activity">
    <reaction evidence="1">
        <text>ATP + protein L-histidine = ADP + protein N-phospho-L-histidine.</text>
        <dbReference type="EC" id="2.7.13.3"/>
    </reaction>
</comment>
<reference evidence="16" key="1">
    <citation type="journal article" date="2019" name="Int. J. Syst. Evol. Microbiol.">
        <title>The Global Catalogue of Microorganisms (GCM) 10K type strain sequencing project: providing services to taxonomists for standard genome sequencing and annotation.</title>
        <authorList>
            <consortium name="The Broad Institute Genomics Platform"/>
            <consortium name="The Broad Institute Genome Sequencing Center for Infectious Disease"/>
            <person name="Wu L."/>
            <person name="Ma J."/>
        </authorList>
    </citation>
    <scope>NUCLEOTIDE SEQUENCE [LARGE SCALE GENOMIC DNA]</scope>
    <source>
        <strain evidence="16">CCUG 43117</strain>
    </source>
</reference>
<dbReference type="SUPFAM" id="SSF52402">
    <property type="entry name" value="Adenine nucleotide alpha hydrolases-like"/>
    <property type="match status" value="1"/>
</dbReference>
<dbReference type="InterPro" id="IPR036890">
    <property type="entry name" value="HATPase_C_sf"/>
</dbReference>
<evidence type="ECO:0000256" key="5">
    <source>
        <dbReference type="ARBA" id="ARBA00022679"/>
    </source>
</evidence>
<keyword evidence="16" id="KW-1185">Reference proteome</keyword>
<dbReference type="Gene3D" id="3.40.50.300">
    <property type="entry name" value="P-loop containing nucleotide triphosphate hydrolases"/>
    <property type="match status" value="1"/>
</dbReference>
<dbReference type="Gene3D" id="3.30.565.10">
    <property type="entry name" value="Histidine kinase-like ATPase, C-terminal domain"/>
    <property type="match status" value="1"/>
</dbReference>
<dbReference type="InterPro" id="IPR003661">
    <property type="entry name" value="HisK_dim/P_dom"/>
</dbReference>
<evidence type="ECO:0000256" key="7">
    <source>
        <dbReference type="ARBA" id="ARBA00022741"/>
    </source>
</evidence>
<evidence type="ECO:0000256" key="6">
    <source>
        <dbReference type="ARBA" id="ARBA00022692"/>
    </source>
</evidence>
<keyword evidence="9 15" id="KW-0067">ATP-binding</keyword>
<dbReference type="Gene3D" id="1.10.287.130">
    <property type="match status" value="1"/>
</dbReference>
<keyword evidence="12 13" id="KW-0472">Membrane</keyword>
<evidence type="ECO:0000256" key="12">
    <source>
        <dbReference type="ARBA" id="ARBA00023136"/>
    </source>
</evidence>
<dbReference type="Pfam" id="PF13492">
    <property type="entry name" value="GAF_3"/>
    <property type="match status" value="1"/>
</dbReference>
<feature type="transmembrane region" description="Helical" evidence="13">
    <location>
        <begin position="405"/>
        <end position="427"/>
    </location>
</feature>
<keyword evidence="10 13" id="KW-1133">Transmembrane helix</keyword>
<dbReference type="RefSeq" id="WP_066720815.1">
    <property type="nucleotide sequence ID" value="NZ_JBHSLU010000078.1"/>
</dbReference>
<evidence type="ECO:0000256" key="10">
    <source>
        <dbReference type="ARBA" id="ARBA00022989"/>
    </source>
</evidence>
<dbReference type="EC" id="2.7.13.3" evidence="3"/>
<dbReference type="Pfam" id="PF13493">
    <property type="entry name" value="DUF4118"/>
    <property type="match status" value="1"/>
</dbReference>
<evidence type="ECO:0000259" key="14">
    <source>
        <dbReference type="PROSITE" id="PS50109"/>
    </source>
</evidence>
<dbReference type="InterPro" id="IPR027417">
    <property type="entry name" value="P-loop_NTPase"/>
</dbReference>
<evidence type="ECO:0000256" key="1">
    <source>
        <dbReference type="ARBA" id="ARBA00000085"/>
    </source>
</evidence>
<dbReference type="InterPro" id="IPR005467">
    <property type="entry name" value="His_kinase_dom"/>
</dbReference>
<dbReference type="Gene3D" id="3.40.50.620">
    <property type="entry name" value="HUPs"/>
    <property type="match status" value="1"/>
</dbReference>
<evidence type="ECO:0000313" key="16">
    <source>
        <dbReference type="Proteomes" id="UP001596060"/>
    </source>
</evidence>